<feature type="non-terminal residue" evidence="3">
    <location>
        <position position="103"/>
    </location>
</feature>
<evidence type="ECO:0000256" key="2">
    <source>
        <dbReference type="ARBA" id="ARBA00023033"/>
    </source>
</evidence>
<dbReference type="Pfam" id="PF00067">
    <property type="entry name" value="p450"/>
    <property type="match status" value="1"/>
</dbReference>
<keyword evidence="2" id="KW-0503">Monooxygenase</keyword>
<name>A0A0T6B594_9SCAR</name>
<proteinExistence type="inferred from homology"/>
<protein>
    <submittedName>
        <fullName evidence="3">Cytochrome P450</fullName>
    </submittedName>
</protein>
<dbReference type="SUPFAM" id="SSF48264">
    <property type="entry name" value="Cytochrome P450"/>
    <property type="match status" value="1"/>
</dbReference>
<dbReference type="OrthoDB" id="2789670at2759"/>
<dbReference type="GO" id="GO:0005506">
    <property type="term" value="F:iron ion binding"/>
    <property type="evidence" value="ECO:0007669"/>
    <property type="project" value="InterPro"/>
</dbReference>
<organism evidence="3 4">
    <name type="scientific">Oryctes borbonicus</name>
    <dbReference type="NCBI Taxonomy" id="1629725"/>
    <lineage>
        <taxon>Eukaryota</taxon>
        <taxon>Metazoa</taxon>
        <taxon>Ecdysozoa</taxon>
        <taxon>Arthropoda</taxon>
        <taxon>Hexapoda</taxon>
        <taxon>Insecta</taxon>
        <taxon>Pterygota</taxon>
        <taxon>Neoptera</taxon>
        <taxon>Endopterygota</taxon>
        <taxon>Coleoptera</taxon>
        <taxon>Polyphaga</taxon>
        <taxon>Scarabaeiformia</taxon>
        <taxon>Scarabaeidae</taxon>
        <taxon>Dynastinae</taxon>
        <taxon>Oryctes</taxon>
    </lineage>
</organism>
<sequence>MVDGARIRSATALVLLSQLSMRPGRYHDVVPSLSASPTRRVTQMQDSKNLSKEKYLKKTLKNNICTGMRFAMIQSKLALALLLKNFTFTLSPNTPLPLEMETK</sequence>
<gene>
    <name evidence="3" type="ORF">AMK59_3951</name>
</gene>
<evidence type="ECO:0000313" key="3">
    <source>
        <dbReference type="EMBL" id="KRT82552.1"/>
    </source>
</evidence>
<dbReference type="EMBL" id="LJIG01009702">
    <property type="protein sequence ID" value="KRT82552.1"/>
    <property type="molecule type" value="Genomic_DNA"/>
</dbReference>
<evidence type="ECO:0000256" key="1">
    <source>
        <dbReference type="ARBA" id="ARBA00010617"/>
    </source>
</evidence>
<dbReference type="Gene3D" id="1.10.630.10">
    <property type="entry name" value="Cytochrome P450"/>
    <property type="match status" value="1"/>
</dbReference>
<dbReference type="InterPro" id="IPR036396">
    <property type="entry name" value="Cyt_P450_sf"/>
</dbReference>
<comment type="caution">
    <text evidence="3">The sequence shown here is derived from an EMBL/GenBank/DDBJ whole genome shotgun (WGS) entry which is preliminary data.</text>
</comment>
<dbReference type="GO" id="GO:0004497">
    <property type="term" value="F:monooxygenase activity"/>
    <property type="evidence" value="ECO:0007669"/>
    <property type="project" value="UniProtKB-KW"/>
</dbReference>
<keyword evidence="2" id="KW-0560">Oxidoreductase</keyword>
<comment type="similarity">
    <text evidence="1">Belongs to the cytochrome P450 family.</text>
</comment>
<keyword evidence="4" id="KW-1185">Reference proteome</keyword>
<evidence type="ECO:0000313" key="4">
    <source>
        <dbReference type="Proteomes" id="UP000051574"/>
    </source>
</evidence>
<accession>A0A0T6B594</accession>
<reference evidence="3 4" key="1">
    <citation type="submission" date="2015-09" db="EMBL/GenBank/DDBJ databases">
        <title>Draft genome of the scarab beetle Oryctes borbonicus.</title>
        <authorList>
            <person name="Meyer J.M."/>
            <person name="Markov G.V."/>
            <person name="Baskaran P."/>
            <person name="Herrmann M."/>
            <person name="Sommer R.J."/>
            <person name="Roedelsperger C."/>
        </authorList>
    </citation>
    <scope>NUCLEOTIDE SEQUENCE [LARGE SCALE GENOMIC DNA]</scope>
    <source>
        <strain evidence="3">OB123</strain>
        <tissue evidence="3">Whole animal</tissue>
    </source>
</reference>
<dbReference type="AlphaFoldDB" id="A0A0T6B594"/>
<dbReference type="Proteomes" id="UP000051574">
    <property type="component" value="Unassembled WGS sequence"/>
</dbReference>
<dbReference type="GO" id="GO:0020037">
    <property type="term" value="F:heme binding"/>
    <property type="evidence" value="ECO:0007669"/>
    <property type="project" value="InterPro"/>
</dbReference>
<dbReference type="GO" id="GO:0016705">
    <property type="term" value="F:oxidoreductase activity, acting on paired donors, with incorporation or reduction of molecular oxygen"/>
    <property type="evidence" value="ECO:0007669"/>
    <property type="project" value="InterPro"/>
</dbReference>
<dbReference type="InterPro" id="IPR001128">
    <property type="entry name" value="Cyt_P450"/>
</dbReference>